<reference evidence="1" key="2">
    <citation type="journal article" date="2015" name="Fish Shellfish Immunol.">
        <title>Early steps in the European eel (Anguilla anguilla)-Vibrio vulnificus interaction in the gills: Role of the RtxA13 toxin.</title>
        <authorList>
            <person name="Callol A."/>
            <person name="Pajuelo D."/>
            <person name="Ebbesson L."/>
            <person name="Teles M."/>
            <person name="MacKenzie S."/>
            <person name="Amaro C."/>
        </authorList>
    </citation>
    <scope>NUCLEOTIDE SEQUENCE</scope>
</reference>
<organism evidence="1">
    <name type="scientific">Anguilla anguilla</name>
    <name type="common">European freshwater eel</name>
    <name type="synonym">Muraena anguilla</name>
    <dbReference type="NCBI Taxonomy" id="7936"/>
    <lineage>
        <taxon>Eukaryota</taxon>
        <taxon>Metazoa</taxon>
        <taxon>Chordata</taxon>
        <taxon>Craniata</taxon>
        <taxon>Vertebrata</taxon>
        <taxon>Euteleostomi</taxon>
        <taxon>Actinopterygii</taxon>
        <taxon>Neopterygii</taxon>
        <taxon>Teleostei</taxon>
        <taxon>Anguilliformes</taxon>
        <taxon>Anguillidae</taxon>
        <taxon>Anguilla</taxon>
    </lineage>
</organism>
<accession>A0A0E9Q0Z1</accession>
<name>A0A0E9Q0Z1_ANGAN</name>
<reference evidence="1" key="1">
    <citation type="submission" date="2014-11" db="EMBL/GenBank/DDBJ databases">
        <authorList>
            <person name="Amaro Gonzalez C."/>
        </authorList>
    </citation>
    <scope>NUCLEOTIDE SEQUENCE</scope>
</reference>
<protein>
    <submittedName>
        <fullName evidence="1">Uncharacterized protein</fullName>
    </submittedName>
</protein>
<dbReference type="EMBL" id="GBXM01098804">
    <property type="protein sequence ID" value="JAH09773.1"/>
    <property type="molecule type" value="Transcribed_RNA"/>
</dbReference>
<dbReference type="AlphaFoldDB" id="A0A0E9Q0Z1"/>
<proteinExistence type="predicted"/>
<evidence type="ECO:0000313" key="1">
    <source>
        <dbReference type="EMBL" id="JAH09773.1"/>
    </source>
</evidence>
<sequence length="48" mass="5116">MGLRLQSQSELTLKALSLTGYKGPCCAMALALSLSETKPTTTGLMGWR</sequence>